<dbReference type="InterPro" id="IPR036028">
    <property type="entry name" value="SH3-like_dom_sf"/>
</dbReference>
<evidence type="ECO:0000313" key="5">
    <source>
        <dbReference type="EMBL" id="KAK3179419.1"/>
    </source>
</evidence>
<dbReference type="EMBL" id="JANJYJ010000229">
    <property type="protein sequence ID" value="KAK3179419.1"/>
    <property type="molecule type" value="Genomic_DNA"/>
</dbReference>
<feature type="domain" description="SH3" evidence="4">
    <location>
        <begin position="116"/>
        <end position="183"/>
    </location>
</feature>
<reference evidence="5" key="1">
    <citation type="journal article" date="2023" name="Plant J.">
        <title>Genome sequences and population genomics provide insights into the demographic history, inbreeding, and mutation load of two 'living fossil' tree species of Dipteronia.</title>
        <authorList>
            <person name="Feng Y."/>
            <person name="Comes H.P."/>
            <person name="Chen J."/>
            <person name="Zhu S."/>
            <person name="Lu R."/>
            <person name="Zhang X."/>
            <person name="Li P."/>
            <person name="Qiu J."/>
            <person name="Olsen K.M."/>
            <person name="Qiu Y."/>
        </authorList>
    </citation>
    <scope>NUCLEOTIDE SEQUENCE</scope>
    <source>
        <strain evidence="5">NBL</strain>
    </source>
</reference>
<evidence type="ECO:0000256" key="3">
    <source>
        <dbReference type="SAM" id="MobiDB-lite"/>
    </source>
</evidence>
<accession>A0AAE0DQ82</accession>
<comment type="caution">
    <text evidence="5">The sequence shown here is derived from an EMBL/GenBank/DDBJ whole genome shotgun (WGS) entry which is preliminary data.</text>
</comment>
<dbReference type="PROSITE" id="PS50002">
    <property type="entry name" value="SH3"/>
    <property type="match status" value="1"/>
</dbReference>
<evidence type="ECO:0000256" key="2">
    <source>
        <dbReference type="PROSITE-ProRule" id="PRU00192"/>
    </source>
</evidence>
<dbReference type="AlphaFoldDB" id="A0AAE0DQ82"/>
<dbReference type="PANTHER" id="PTHR24148">
    <property type="entry name" value="ANKYRIN REPEAT DOMAIN-CONTAINING PROTEIN 39 HOMOLOG-RELATED"/>
    <property type="match status" value="1"/>
</dbReference>
<dbReference type="PANTHER" id="PTHR24148:SF64">
    <property type="entry name" value="HETEROKARYON INCOMPATIBILITY DOMAIN-CONTAINING PROTEIN"/>
    <property type="match status" value="1"/>
</dbReference>
<dbReference type="InterPro" id="IPR052895">
    <property type="entry name" value="HetReg/Transcr_Mod"/>
</dbReference>
<sequence>MPAFELQTQSLERTIRPASDDSKSRAPSATQSRIQPGLRPYGDRASWVPSVAQSVLSPPTRGQDPIDLDQLLEQPTSVGHILYPLTQNSLQPRIALDPPPIGPHALGKYKDPSSDTAPRRGRVVVRFVPANSNEIQLEVNDIVTILSEYWIGVNRFFYGRCDSTSGHQRNGFFPRSHILLLDDLSASNSALWSEPLQRAPHSPSISGEVYCGADCFIRQIARFALHVSTLHPAKLLVECPDFWTPTTISTIFPTKLRPWQTRLIHLKPGSEESDLECDLLVVDLIDGQGCVITDSSTTVQYEALSYSWGEASIRSSSSAYQHMAHITVNGTNWAISTDLANALLHVRSKQDGRYLWCDALCINQHDSDEKAAQIKGMLRIFEKAKNVIAWLGVAHPSSGRLIRAFEVMSPHIDLLAQRHTVACSNILDGIKAAMISHVSN</sequence>
<dbReference type="InterPro" id="IPR010730">
    <property type="entry name" value="HET"/>
</dbReference>
<keyword evidence="6" id="KW-1185">Reference proteome</keyword>
<proteinExistence type="predicted"/>
<feature type="compositionally biased region" description="Basic and acidic residues" evidence="3">
    <location>
        <begin position="13"/>
        <end position="24"/>
    </location>
</feature>
<dbReference type="Gene3D" id="2.30.30.40">
    <property type="entry name" value="SH3 Domains"/>
    <property type="match status" value="1"/>
</dbReference>
<evidence type="ECO:0000259" key="4">
    <source>
        <dbReference type="PROSITE" id="PS50002"/>
    </source>
</evidence>
<feature type="compositionally biased region" description="Polar residues" evidence="3">
    <location>
        <begin position="25"/>
        <end position="34"/>
    </location>
</feature>
<dbReference type="Proteomes" id="UP001281410">
    <property type="component" value="Unassembled WGS sequence"/>
</dbReference>
<feature type="compositionally biased region" description="Polar residues" evidence="3">
    <location>
        <begin position="1"/>
        <end position="12"/>
    </location>
</feature>
<evidence type="ECO:0000313" key="6">
    <source>
        <dbReference type="Proteomes" id="UP001281410"/>
    </source>
</evidence>
<name>A0AAE0DQ82_9ROSI</name>
<gene>
    <name evidence="5" type="ORF">Dsin_032782</name>
</gene>
<keyword evidence="1 2" id="KW-0728">SH3 domain</keyword>
<dbReference type="Pfam" id="PF07653">
    <property type="entry name" value="SH3_2"/>
    <property type="match status" value="1"/>
</dbReference>
<organism evidence="5 6">
    <name type="scientific">Dipteronia sinensis</name>
    <dbReference type="NCBI Taxonomy" id="43782"/>
    <lineage>
        <taxon>Eukaryota</taxon>
        <taxon>Viridiplantae</taxon>
        <taxon>Streptophyta</taxon>
        <taxon>Embryophyta</taxon>
        <taxon>Tracheophyta</taxon>
        <taxon>Spermatophyta</taxon>
        <taxon>Magnoliopsida</taxon>
        <taxon>eudicotyledons</taxon>
        <taxon>Gunneridae</taxon>
        <taxon>Pentapetalae</taxon>
        <taxon>rosids</taxon>
        <taxon>malvids</taxon>
        <taxon>Sapindales</taxon>
        <taxon>Sapindaceae</taxon>
        <taxon>Hippocastanoideae</taxon>
        <taxon>Acereae</taxon>
        <taxon>Dipteronia</taxon>
    </lineage>
</organism>
<feature type="region of interest" description="Disordered" evidence="3">
    <location>
        <begin position="1"/>
        <end position="43"/>
    </location>
</feature>
<dbReference type="SUPFAM" id="SSF50044">
    <property type="entry name" value="SH3-domain"/>
    <property type="match status" value="1"/>
</dbReference>
<protein>
    <recommendedName>
        <fullName evidence="4">SH3 domain-containing protein</fullName>
    </recommendedName>
</protein>
<dbReference type="InterPro" id="IPR001452">
    <property type="entry name" value="SH3_domain"/>
</dbReference>
<evidence type="ECO:0000256" key="1">
    <source>
        <dbReference type="ARBA" id="ARBA00022443"/>
    </source>
</evidence>
<dbReference type="Pfam" id="PF06985">
    <property type="entry name" value="HET"/>
    <property type="match status" value="1"/>
</dbReference>